<organism evidence="8 9">
    <name type="scientific">Mesorhizobium sanjuanii</name>
    <dbReference type="NCBI Taxonomy" id="2037900"/>
    <lineage>
        <taxon>Bacteria</taxon>
        <taxon>Pseudomonadati</taxon>
        <taxon>Pseudomonadota</taxon>
        <taxon>Alphaproteobacteria</taxon>
        <taxon>Hyphomicrobiales</taxon>
        <taxon>Phyllobacteriaceae</taxon>
        <taxon>Mesorhizobium</taxon>
    </lineage>
</organism>
<evidence type="ECO:0000256" key="5">
    <source>
        <dbReference type="ARBA" id="ARBA00022801"/>
    </source>
</evidence>
<evidence type="ECO:0000313" key="9">
    <source>
        <dbReference type="Proteomes" id="UP000219182"/>
    </source>
</evidence>
<dbReference type="GO" id="GO:0003729">
    <property type="term" value="F:mRNA binding"/>
    <property type="evidence" value="ECO:0007669"/>
    <property type="project" value="InterPro"/>
</dbReference>
<dbReference type="SUPFAM" id="SSF54786">
    <property type="entry name" value="YcfA/nrd intein domain"/>
    <property type="match status" value="1"/>
</dbReference>
<keyword evidence="3" id="KW-0540">Nuclease</keyword>
<keyword evidence="7" id="KW-0346">Stress response</keyword>
<evidence type="ECO:0000256" key="1">
    <source>
        <dbReference type="ARBA" id="ARBA00006620"/>
    </source>
</evidence>
<dbReference type="Gene3D" id="3.30.920.30">
    <property type="entry name" value="Hypothetical protein"/>
    <property type="match status" value="1"/>
</dbReference>
<evidence type="ECO:0000313" key="8">
    <source>
        <dbReference type="EMBL" id="PDQ19567.1"/>
    </source>
</evidence>
<dbReference type="Proteomes" id="UP000219182">
    <property type="component" value="Unassembled WGS sequence"/>
</dbReference>
<dbReference type="Pfam" id="PF07927">
    <property type="entry name" value="HicA_toxin"/>
    <property type="match status" value="1"/>
</dbReference>
<evidence type="ECO:0000256" key="7">
    <source>
        <dbReference type="ARBA" id="ARBA00023016"/>
    </source>
</evidence>
<proteinExistence type="inferred from homology"/>
<keyword evidence="5" id="KW-0378">Hydrolase</keyword>
<evidence type="ECO:0000256" key="3">
    <source>
        <dbReference type="ARBA" id="ARBA00022722"/>
    </source>
</evidence>
<keyword evidence="6" id="KW-0694">RNA-binding</keyword>
<comment type="similarity">
    <text evidence="1">Belongs to the HicA mRNA interferase family.</text>
</comment>
<protein>
    <submittedName>
        <fullName evidence="8">Addiction module toxin, HicA family</fullName>
    </submittedName>
</protein>
<keyword evidence="4" id="KW-0255">Endonuclease</keyword>
<reference evidence="8 9" key="1">
    <citation type="submission" date="2017-09" db="EMBL/GenBank/DDBJ databases">
        <title>Mesorhizobum sanjuanii sp. nov. isolated from nodules of Lotus tenuis in saline-alkaline lowlands of Flooding Pampa.</title>
        <authorList>
            <person name="Sannazzaro A.I."/>
            <person name="Torres Tejerizo G.A."/>
            <person name="Fontana F."/>
            <person name="Cumpa Velazquez L.M."/>
            <person name="Hansen L."/>
            <person name="Pistorio M."/>
            <person name="Estrella M.J."/>
        </authorList>
    </citation>
    <scope>NUCLEOTIDE SEQUENCE [LARGE SCALE GENOMIC DNA]</scope>
    <source>
        <strain evidence="8 9">BSA136</strain>
    </source>
</reference>
<sequence length="67" mass="7468">MPPRLTVREVIRLLEADGWYLVATKGSHRQYKHEIKAGRVTVAGKPSEEVAPGTLNSILKQSGLKER</sequence>
<accession>A0A2A6FC89</accession>
<dbReference type="PANTHER" id="PTHR34873:SF3">
    <property type="entry name" value="ADDICTION MODULE TOXIN, HICA FAMILY"/>
    <property type="match status" value="1"/>
</dbReference>
<name>A0A2A6FC89_9HYPH</name>
<dbReference type="EMBL" id="NWQG01000119">
    <property type="protein sequence ID" value="PDQ19567.1"/>
    <property type="molecule type" value="Genomic_DNA"/>
</dbReference>
<evidence type="ECO:0000256" key="2">
    <source>
        <dbReference type="ARBA" id="ARBA00022649"/>
    </source>
</evidence>
<dbReference type="InterPro" id="IPR012933">
    <property type="entry name" value="HicA_mRNA_interferase"/>
</dbReference>
<dbReference type="RefSeq" id="WP_097575231.1">
    <property type="nucleotide sequence ID" value="NZ_NWQG01000119.1"/>
</dbReference>
<dbReference type="GO" id="GO:0016787">
    <property type="term" value="F:hydrolase activity"/>
    <property type="evidence" value="ECO:0007669"/>
    <property type="project" value="UniProtKB-KW"/>
</dbReference>
<dbReference type="AlphaFoldDB" id="A0A2A6FC89"/>
<keyword evidence="2" id="KW-1277">Toxin-antitoxin system</keyword>
<dbReference type="PANTHER" id="PTHR34873">
    <property type="entry name" value="SSR1766 PROTEIN"/>
    <property type="match status" value="1"/>
</dbReference>
<dbReference type="GO" id="GO:0004519">
    <property type="term" value="F:endonuclease activity"/>
    <property type="evidence" value="ECO:0007669"/>
    <property type="project" value="UniProtKB-KW"/>
</dbReference>
<evidence type="ECO:0000256" key="6">
    <source>
        <dbReference type="ARBA" id="ARBA00022884"/>
    </source>
</evidence>
<evidence type="ECO:0000256" key="4">
    <source>
        <dbReference type="ARBA" id="ARBA00022759"/>
    </source>
</evidence>
<dbReference type="InterPro" id="IPR038570">
    <property type="entry name" value="HicA_sf"/>
</dbReference>
<keyword evidence="9" id="KW-1185">Reference proteome</keyword>
<gene>
    <name evidence="8" type="ORF">CN311_18775</name>
</gene>
<comment type="caution">
    <text evidence="8">The sequence shown here is derived from an EMBL/GenBank/DDBJ whole genome shotgun (WGS) entry which is preliminary data.</text>
</comment>